<evidence type="ECO:0000256" key="7">
    <source>
        <dbReference type="ARBA" id="ARBA00022833"/>
    </source>
</evidence>
<comment type="catalytic activity">
    <reaction evidence="10">
        <text>S-methyl-5'-thioadenosine + phosphate = 5-(methylsulfanyl)-alpha-D-ribose 1-phosphate + adenine</text>
        <dbReference type="Rhea" id="RHEA:11852"/>
        <dbReference type="ChEBI" id="CHEBI:16708"/>
        <dbReference type="ChEBI" id="CHEBI:17509"/>
        <dbReference type="ChEBI" id="CHEBI:43474"/>
        <dbReference type="ChEBI" id="CHEBI:58533"/>
        <dbReference type="EC" id="2.4.2.28"/>
    </reaction>
    <physiologicalReaction direction="left-to-right" evidence="10">
        <dbReference type="Rhea" id="RHEA:11853"/>
    </physiologicalReaction>
</comment>
<comment type="catalytic activity">
    <reaction evidence="8">
        <text>adenosine + H2O + H(+) = inosine + NH4(+)</text>
        <dbReference type="Rhea" id="RHEA:24408"/>
        <dbReference type="ChEBI" id="CHEBI:15377"/>
        <dbReference type="ChEBI" id="CHEBI:15378"/>
        <dbReference type="ChEBI" id="CHEBI:16335"/>
        <dbReference type="ChEBI" id="CHEBI:17596"/>
        <dbReference type="ChEBI" id="CHEBI:28938"/>
        <dbReference type="EC" id="3.5.4.4"/>
    </reaction>
    <physiologicalReaction direction="left-to-right" evidence="8">
        <dbReference type="Rhea" id="RHEA:24409"/>
    </physiologicalReaction>
</comment>
<reference evidence="12 13" key="1">
    <citation type="journal article" date="2021" name="Int. J. Syst. Evol. Microbiol.">
        <title>Reticulibacter mediterranei gen. nov., sp. nov., within the new family Reticulibacteraceae fam. nov., and Ktedonospora formicarum gen. nov., sp. nov., Ktedonobacter robiniae sp. nov., Dictyobacter formicarum sp. nov. and Dictyobacter arantiisoli sp. nov., belonging to the class Ktedonobacteria.</title>
        <authorList>
            <person name="Yabe S."/>
            <person name="Zheng Y."/>
            <person name="Wang C.M."/>
            <person name="Sakai Y."/>
            <person name="Abe K."/>
            <person name="Yokota A."/>
            <person name="Donadio S."/>
            <person name="Cavaletti L."/>
            <person name="Monciardini P."/>
        </authorList>
    </citation>
    <scope>NUCLEOTIDE SEQUENCE [LARGE SCALE GENOMIC DNA]</scope>
    <source>
        <strain evidence="12 13">SOSP1-30</strain>
    </source>
</reference>
<keyword evidence="4" id="KW-0808">Transferase</keyword>
<evidence type="ECO:0000256" key="4">
    <source>
        <dbReference type="ARBA" id="ARBA00022679"/>
    </source>
</evidence>
<evidence type="ECO:0000256" key="5">
    <source>
        <dbReference type="ARBA" id="ARBA00022723"/>
    </source>
</evidence>
<gene>
    <name evidence="12" type="primary">ylmD</name>
    <name evidence="12" type="ORF">KSB_25200</name>
</gene>
<organism evidence="12 13">
    <name type="scientific">Ktedonobacter robiniae</name>
    <dbReference type="NCBI Taxonomy" id="2778365"/>
    <lineage>
        <taxon>Bacteria</taxon>
        <taxon>Bacillati</taxon>
        <taxon>Chloroflexota</taxon>
        <taxon>Ktedonobacteria</taxon>
        <taxon>Ktedonobacterales</taxon>
        <taxon>Ktedonobacteraceae</taxon>
        <taxon>Ktedonobacter</taxon>
    </lineage>
</organism>
<dbReference type="CDD" id="cd16833">
    <property type="entry name" value="YfiH"/>
    <property type="match status" value="1"/>
</dbReference>
<proteinExistence type="inferred from homology"/>
<dbReference type="Gene3D" id="3.60.140.10">
    <property type="entry name" value="CNF1/YfiH-like putative cysteine hydrolases"/>
    <property type="match status" value="1"/>
</dbReference>
<evidence type="ECO:0000256" key="6">
    <source>
        <dbReference type="ARBA" id="ARBA00022801"/>
    </source>
</evidence>
<evidence type="ECO:0000256" key="8">
    <source>
        <dbReference type="ARBA" id="ARBA00047989"/>
    </source>
</evidence>
<dbReference type="NCBIfam" id="TIGR00726">
    <property type="entry name" value="peptidoglycan editing factor PgeF"/>
    <property type="match status" value="1"/>
</dbReference>
<evidence type="ECO:0000256" key="2">
    <source>
        <dbReference type="ARBA" id="ARBA00003215"/>
    </source>
</evidence>
<comment type="catalytic activity">
    <reaction evidence="9">
        <text>adenosine + phosphate = alpha-D-ribose 1-phosphate + adenine</text>
        <dbReference type="Rhea" id="RHEA:27642"/>
        <dbReference type="ChEBI" id="CHEBI:16335"/>
        <dbReference type="ChEBI" id="CHEBI:16708"/>
        <dbReference type="ChEBI" id="CHEBI:43474"/>
        <dbReference type="ChEBI" id="CHEBI:57720"/>
        <dbReference type="EC" id="2.4.2.1"/>
    </reaction>
    <physiologicalReaction direction="left-to-right" evidence="9">
        <dbReference type="Rhea" id="RHEA:27643"/>
    </physiologicalReaction>
</comment>
<comment type="function">
    <text evidence="2">Purine nucleoside enzyme that catalyzes the phosphorolysis of adenosine and inosine nucleosides, yielding D-ribose 1-phosphate and the respective free bases, adenine and hypoxanthine. Also catalyzes the phosphorolysis of S-methyl-5'-thioadenosine into adenine and S-methyl-5-thio-alpha-D-ribose 1-phosphate. Also has adenosine deaminase activity.</text>
</comment>
<keyword evidence="6" id="KW-0378">Hydrolase</keyword>
<evidence type="ECO:0000313" key="12">
    <source>
        <dbReference type="EMBL" id="GHO54045.1"/>
    </source>
</evidence>
<dbReference type="EMBL" id="BNJG01000001">
    <property type="protein sequence ID" value="GHO54045.1"/>
    <property type="molecule type" value="Genomic_DNA"/>
</dbReference>
<dbReference type="Pfam" id="PF02578">
    <property type="entry name" value="Cu-oxidase_4"/>
    <property type="match status" value="1"/>
</dbReference>
<evidence type="ECO:0000313" key="13">
    <source>
        <dbReference type="Proteomes" id="UP000654345"/>
    </source>
</evidence>
<accession>A0ABQ3UMY7</accession>
<evidence type="ECO:0000256" key="10">
    <source>
        <dbReference type="ARBA" id="ARBA00049893"/>
    </source>
</evidence>
<evidence type="ECO:0000256" key="11">
    <source>
        <dbReference type="RuleBase" id="RU361274"/>
    </source>
</evidence>
<sequence>MIEQQFGDLHYLQFELFTPYPNLIHGVFTRAGGVSEAPFTGLNTSTPVLSTLRDSVESVIQNRQLVLQAMNMEGRPCVTLWQVHEADIHTFTYQDPWRTDWGQVSYYQPGWAPETIRKGDGVITHEQGIGLAMSFADCTPLVFYDPVKQVTGIAHGGWRGTARGIGPATIEAMRERFSSQPEDILAGIGPTIGACCYEVSEQVRAIFMGRELFDVAPTAPQYRELVRESATFSAIDIQGRESLRLDLQETHRRQLLLAGLLEEHIEAANLCTSCHVERFFSHRKEQGKTGRFAVFIALQGE</sequence>
<comment type="caution">
    <text evidence="12">The sequence shown here is derived from an EMBL/GenBank/DDBJ whole genome shotgun (WGS) entry which is preliminary data.</text>
</comment>
<evidence type="ECO:0000256" key="1">
    <source>
        <dbReference type="ARBA" id="ARBA00000553"/>
    </source>
</evidence>
<dbReference type="InterPro" id="IPR003730">
    <property type="entry name" value="Cu_polyphenol_OxRdtase"/>
</dbReference>
<comment type="catalytic activity">
    <reaction evidence="1">
        <text>inosine + phosphate = alpha-D-ribose 1-phosphate + hypoxanthine</text>
        <dbReference type="Rhea" id="RHEA:27646"/>
        <dbReference type="ChEBI" id="CHEBI:17368"/>
        <dbReference type="ChEBI" id="CHEBI:17596"/>
        <dbReference type="ChEBI" id="CHEBI:43474"/>
        <dbReference type="ChEBI" id="CHEBI:57720"/>
        <dbReference type="EC" id="2.4.2.1"/>
    </reaction>
    <physiologicalReaction direction="left-to-right" evidence="1">
        <dbReference type="Rhea" id="RHEA:27647"/>
    </physiologicalReaction>
</comment>
<protein>
    <recommendedName>
        <fullName evidence="11">Purine nucleoside phosphorylase</fullName>
    </recommendedName>
</protein>
<dbReference type="PANTHER" id="PTHR30616:SF2">
    <property type="entry name" value="PURINE NUCLEOSIDE PHOSPHORYLASE LACC1"/>
    <property type="match status" value="1"/>
</dbReference>
<comment type="similarity">
    <text evidence="3 11">Belongs to the purine nucleoside phosphorylase YfiH/LACC1 family.</text>
</comment>
<dbReference type="InterPro" id="IPR038371">
    <property type="entry name" value="Cu_polyphenol_OxRdtase_sf"/>
</dbReference>
<evidence type="ECO:0000256" key="3">
    <source>
        <dbReference type="ARBA" id="ARBA00007353"/>
    </source>
</evidence>
<dbReference type="InterPro" id="IPR011324">
    <property type="entry name" value="Cytotoxic_necrot_fac-like_cat"/>
</dbReference>
<keyword evidence="7" id="KW-0862">Zinc</keyword>
<dbReference type="Proteomes" id="UP000654345">
    <property type="component" value="Unassembled WGS sequence"/>
</dbReference>
<keyword evidence="5" id="KW-0479">Metal-binding</keyword>
<dbReference type="RefSeq" id="WP_201370800.1">
    <property type="nucleotide sequence ID" value="NZ_BNJG01000001.1"/>
</dbReference>
<dbReference type="SUPFAM" id="SSF64438">
    <property type="entry name" value="CNF1/YfiH-like putative cysteine hydrolases"/>
    <property type="match status" value="1"/>
</dbReference>
<keyword evidence="13" id="KW-1185">Reference proteome</keyword>
<evidence type="ECO:0000256" key="9">
    <source>
        <dbReference type="ARBA" id="ARBA00048968"/>
    </source>
</evidence>
<dbReference type="PANTHER" id="PTHR30616">
    <property type="entry name" value="UNCHARACTERIZED PROTEIN YFIH"/>
    <property type="match status" value="1"/>
</dbReference>
<name>A0ABQ3UMY7_9CHLR</name>